<accession>A0ABD3B6P3</accession>
<gene>
    <name evidence="2" type="ORF">ACH5RR_002381</name>
</gene>
<feature type="compositionally biased region" description="Basic and acidic residues" evidence="1">
    <location>
        <begin position="91"/>
        <end position="103"/>
    </location>
</feature>
<dbReference type="AlphaFoldDB" id="A0ABD3B6P3"/>
<evidence type="ECO:0000313" key="3">
    <source>
        <dbReference type="Proteomes" id="UP001630127"/>
    </source>
</evidence>
<keyword evidence="3" id="KW-1185">Reference proteome</keyword>
<name>A0ABD3B6P3_9GENT</name>
<feature type="compositionally biased region" description="Acidic residues" evidence="1">
    <location>
        <begin position="104"/>
        <end position="119"/>
    </location>
</feature>
<evidence type="ECO:0000313" key="2">
    <source>
        <dbReference type="EMBL" id="KAL3539015.1"/>
    </source>
</evidence>
<proteinExistence type="predicted"/>
<evidence type="ECO:0000256" key="1">
    <source>
        <dbReference type="SAM" id="MobiDB-lite"/>
    </source>
</evidence>
<feature type="region of interest" description="Disordered" evidence="1">
    <location>
        <begin position="29"/>
        <end position="58"/>
    </location>
</feature>
<feature type="compositionally biased region" description="Acidic residues" evidence="1">
    <location>
        <begin position="35"/>
        <end position="57"/>
    </location>
</feature>
<dbReference type="Proteomes" id="UP001630127">
    <property type="component" value="Unassembled WGS sequence"/>
</dbReference>
<dbReference type="PANTHER" id="PTHR48213:SF1">
    <property type="entry name" value="PROSTATIC SPERMINE-BINDING-LIKE PROTEIN"/>
    <property type="match status" value="1"/>
</dbReference>
<reference evidence="2 3" key="1">
    <citation type="submission" date="2024-11" db="EMBL/GenBank/DDBJ databases">
        <title>A near-complete genome assembly of Cinchona calisaya.</title>
        <authorList>
            <person name="Lian D.C."/>
            <person name="Zhao X.W."/>
            <person name="Wei L."/>
        </authorList>
    </citation>
    <scope>NUCLEOTIDE SEQUENCE [LARGE SCALE GENOMIC DNA]</scope>
    <source>
        <tissue evidence="2">Nenye</tissue>
    </source>
</reference>
<dbReference type="EMBL" id="JBJUIK010000001">
    <property type="protein sequence ID" value="KAL3539015.1"/>
    <property type="molecule type" value="Genomic_DNA"/>
</dbReference>
<feature type="region of interest" description="Disordered" evidence="1">
    <location>
        <begin position="74"/>
        <end position="119"/>
    </location>
</feature>
<comment type="caution">
    <text evidence="2">The sequence shown here is derived from an EMBL/GenBank/DDBJ whole genome shotgun (WGS) entry which is preliminary data.</text>
</comment>
<organism evidence="2 3">
    <name type="scientific">Cinchona calisaya</name>
    <dbReference type="NCBI Taxonomy" id="153742"/>
    <lineage>
        <taxon>Eukaryota</taxon>
        <taxon>Viridiplantae</taxon>
        <taxon>Streptophyta</taxon>
        <taxon>Embryophyta</taxon>
        <taxon>Tracheophyta</taxon>
        <taxon>Spermatophyta</taxon>
        <taxon>Magnoliopsida</taxon>
        <taxon>eudicotyledons</taxon>
        <taxon>Gunneridae</taxon>
        <taxon>Pentapetalae</taxon>
        <taxon>asterids</taxon>
        <taxon>lamiids</taxon>
        <taxon>Gentianales</taxon>
        <taxon>Rubiaceae</taxon>
        <taxon>Cinchonoideae</taxon>
        <taxon>Cinchoneae</taxon>
        <taxon>Cinchona</taxon>
    </lineage>
</organism>
<dbReference type="PANTHER" id="PTHR48213">
    <property type="entry name" value="VID27-LIKE PROTEIN"/>
    <property type="match status" value="1"/>
</dbReference>
<protein>
    <submittedName>
        <fullName evidence="2">Uncharacterized protein</fullName>
    </submittedName>
</protein>
<sequence length="176" mass="20173">MADRSTISDEYFDDYDVIVVDDLSDTWEVINPSSSDDDEEDELDDFSFTEEEEEGDATAEVSFLLNKEEGPVEEFISPFPDNSIDSLEVADGNHDDEYDKKDEDGEDDDDEYDEGYDLDDELMPWGLSNKFGKQRIKKLGKRACSKMNKSKRLVCRYNKPGCVYGKHGFGVQYSYI</sequence>